<reference evidence="2" key="1">
    <citation type="submission" date="2023-04" db="EMBL/GenBank/DDBJ databases">
        <title>Phytophthora fragariaefolia NBRC 109709.</title>
        <authorList>
            <person name="Ichikawa N."/>
            <person name="Sato H."/>
            <person name="Tonouchi N."/>
        </authorList>
    </citation>
    <scope>NUCLEOTIDE SEQUENCE</scope>
    <source>
        <strain evidence="2">NBRC 109709</strain>
    </source>
</reference>
<keyword evidence="3" id="KW-1185">Reference proteome</keyword>
<name>A0A9W7D1K2_9STRA</name>
<comment type="caution">
    <text evidence="2">The sequence shown here is derived from an EMBL/GenBank/DDBJ whole genome shotgun (WGS) entry which is preliminary data.</text>
</comment>
<dbReference type="InterPro" id="IPR049192">
    <property type="entry name" value="DUF4246_C"/>
</dbReference>
<evidence type="ECO:0000313" key="3">
    <source>
        <dbReference type="Proteomes" id="UP001165121"/>
    </source>
</evidence>
<dbReference type="Pfam" id="PF14033">
    <property type="entry name" value="DUF4246"/>
    <property type="match status" value="1"/>
</dbReference>
<dbReference type="InterPro" id="IPR025340">
    <property type="entry name" value="DUF4246"/>
</dbReference>
<feature type="domain" description="DUF4246" evidence="1">
    <location>
        <begin position="285"/>
        <end position="558"/>
    </location>
</feature>
<dbReference type="Proteomes" id="UP001165121">
    <property type="component" value="Unassembled WGS sequence"/>
</dbReference>
<evidence type="ECO:0000313" key="2">
    <source>
        <dbReference type="EMBL" id="GMF49427.1"/>
    </source>
</evidence>
<dbReference type="PANTHER" id="PTHR33119:SF1">
    <property type="entry name" value="FE2OG DIOXYGENASE DOMAIN-CONTAINING PROTEIN"/>
    <property type="match status" value="1"/>
</dbReference>
<organism evidence="2 3">
    <name type="scientific">Phytophthora fragariaefolia</name>
    <dbReference type="NCBI Taxonomy" id="1490495"/>
    <lineage>
        <taxon>Eukaryota</taxon>
        <taxon>Sar</taxon>
        <taxon>Stramenopiles</taxon>
        <taxon>Oomycota</taxon>
        <taxon>Peronosporomycetes</taxon>
        <taxon>Peronosporales</taxon>
        <taxon>Peronosporaceae</taxon>
        <taxon>Phytophthora</taxon>
    </lineage>
</organism>
<evidence type="ECO:0000259" key="1">
    <source>
        <dbReference type="Pfam" id="PF14033"/>
    </source>
</evidence>
<dbReference type="EMBL" id="BSXT01002527">
    <property type="protein sequence ID" value="GMF49427.1"/>
    <property type="molecule type" value="Genomic_DNA"/>
</dbReference>
<protein>
    <submittedName>
        <fullName evidence="2">Unnamed protein product</fullName>
    </submittedName>
</protein>
<accession>A0A9W7D1K2</accession>
<proteinExistence type="predicted"/>
<dbReference type="PANTHER" id="PTHR33119">
    <property type="entry name" value="IFI3P"/>
    <property type="match status" value="1"/>
</dbReference>
<sequence>MKSSETFRRRELRCHQRVSVVNDRSSYVARRLSELDVLSAIGSIVNASQGREVAEFVQIEASRTGWLCLIQRTLLERHFLRLLRFYPSLGDTCKHLRSNSSDITVEEGRDDYKSLIHFVVFALLEKCLLGGDESAEVEIEPRQLSRLLHWARQKALPILVDWLLADCAPTQPRLLINQTQRNSLDSLLVSVRQELEATRVFVTGLLTALGKQAPEAGTPMATHIPETFLCDGQEPDLLTFKDELDELRASYAEAHCSSNAPRIAIQKDILDPSMRCRVYYDGKVRMYQWLPTEFHVDANGGVKVLSPLHGSVHPNQFPAFYAAIPNLLGRVLPLFESVLGKILTQEPPPPYHIGLGSFHRCTRKVVGHSGTFSEQYDSSSSVVRLRDRQLQVVVKLSTVELDDAHPRFPGDGRDKLNRGWQLDGDDHEQIVSVGYHVLRSRNITPPRLAFRAFAHDATAVAESEHASQQDVFLSFGERTSSFHSGEYGRQFLQQWGSFVLHEGRSIAVPSFLAHRLERFELLDPTHPDGGELTLATFYLVDPTKEPIVSTRTVCPKQWQQTRRFVQANVGMLHWSLLHPFLPDEVLTKIAEFAVSHISESQVQLTRENTLAHRQKLQELRFMAPSLRVEEEILLHR</sequence>
<dbReference type="OrthoDB" id="415532at2759"/>
<dbReference type="AlphaFoldDB" id="A0A9W7D1K2"/>
<gene>
    <name evidence="2" type="ORF">Pfra01_001953700</name>
</gene>